<reference evidence="1 2" key="1">
    <citation type="submission" date="2019-11" db="EMBL/GenBank/DDBJ databases">
        <title>Comparative genomics of hydrocarbon-degrading Desulfosarcina strains.</title>
        <authorList>
            <person name="Watanabe M."/>
            <person name="Kojima H."/>
            <person name="Fukui M."/>
        </authorList>
    </citation>
    <scope>NUCLEOTIDE SEQUENCE [LARGE SCALE GENOMIC DNA]</scope>
    <source>
        <strain evidence="1 2">28bB2T</strain>
    </source>
</reference>
<name>A0A5K7ZIH7_9BACT</name>
<dbReference type="Proteomes" id="UP000425960">
    <property type="component" value="Chromosome"/>
</dbReference>
<accession>A0A5K7ZIH7</accession>
<sequence length="167" mass="19906">MNKTRPETKTPRGRLIERIEWIKEQLRSGRHWNGSTFAAEFRLSARTAQRTITEFKRGYPDWQLKYDAQERTIYLDNSPPMDPPPSRPGRLEMDSAEFVVIRRRITLTQDQLADCLMSSQSMIGRYERGEADIPTDIVLLMRAWDRARWFGFWDGRQRRVYRKPARK</sequence>
<organism evidence="1 2">
    <name type="scientific">Desulfosarcina ovata subsp. sediminis</name>
    <dbReference type="NCBI Taxonomy" id="885957"/>
    <lineage>
        <taxon>Bacteria</taxon>
        <taxon>Pseudomonadati</taxon>
        <taxon>Thermodesulfobacteriota</taxon>
        <taxon>Desulfobacteria</taxon>
        <taxon>Desulfobacterales</taxon>
        <taxon>Desulfosarcinaceae</taxon>
        <taxon>Desulfosarcina</taxon>
    </lineage>
</organism>
<dbReference type="EMBL" id="AP021876">
    <property type="protein sequence ID" value="BBO80816.1"/>
    <property type="molecule type" value="Genomic_DNA"/>
</dbReference>
<dbReference type="InterPro" id="IPR010982">
    <property type="entry name" value="Lambda_DNA-bd_dom_sf"/>
</dbReference>
<dbReference type="GO" id="GO:0003677">
    <property type="term" value="F:DNA binding"/>
    <property type="evidence" value="ECO:0007669"/>
    <property type="project" value="InterPro"/>
</dbReference>
<evidence type="ECO:0000313" key="1">
    <source>
        <dbReference type="EMBL" id="BBO80816.1"/>
    </source>
</evidence>
<dbReference type="SUPFAM" id="SSF47413">
    <property type="entry name" value="lambda repressor-like DNA-binding domains"/>
    <property type="match status" value="1"/>
</dbReference>
<gene>
    <name evidence="1" type="ORF">DSCO28_13820</name>
</gene>
<dbReference type="Gene3D" id="1.10.260.40">
    <property type="entry name" value="lambda repressor-like DNA-binding domains"/>
    <property type="match status" value="1"/>
</dbReference>
<dbReference type="RefSeq" id="WP_155321663.1">
    <property type="nucleotide sequence ID" value="NZ_AP021876.1"/>
</dbReference>
<dbReference type="CDD" id="cd00093">
    <property type="entry name" value="HTH_XRE"/>
    <property type="match status" value="1"/>
</dbReference>
<dbReference type="InterPro" id="IPR001387">
    <property type="entry name" value="Cro/C1-type_HTH"/>
</dbReference>
<dbReference type="AlphaFoldDB" id="A0A5K7ZIH7"/>
<protein>
    <submittedName>
        <fullName evidence="1">Uncharacterized protein</fullName>
    </submittedName>
</protein>
<evidence type="ECO:0000313" key="2">
    <source>
        <dbReference type="Proteomes" id="UP000425960"/>
    </source>
</evidence>
<proteinExistence type="predicted"/>
<dbReference type="KEGG" id="dov:DSCO28_13820"/>